<dbReference type="SFLD" id="SFLDG01135">
    <property type="entry name" value="C1.5.6:_HAD__Beta-PGM__Phospha"/>
    <property type="match status" value="1"/>
</dbReference>
<reference evidence="6" key="2">
    <citation type="submission" date="2024-01" db="EMBL/GenBank/DDBJ databases">
        <title>Roseobacter fucihabitans sp. nov., isolated from the brown alga Fucus spiralis.</title>
        <authorList>
            <person name="Hahnke S."/>
            <person name="Berger M."/>
            <person name="Schlingloff A."/>
            <person name="Athale I."/>
            <person name="Neumann-Schaal M."/>
            <person name="Adenaya A."/>
            <person name="Poehlein A."/>
            <person name="Daniel R."/>
            <person name="Pertersen J."/>
            <person name="Brinkhoff T."/>
        </authorList>
    </citation>
    <scope>NUCLEOTIDE SEQUENCE [LARGE SCALE GENOMIC DNA]</scope>
    <source>
        <strain evidence="6">B14</strain>
    </source>
</reference>
<evidence type="ECO:0000256" key="1">
    <source>
        <dbReference type="ARBA" id="ARBA00000830"/>
    </source>
</evidence>
<dbReference type="InterPro" id="IPR036412">
    <property type="entry name" value="HAD-like_sf"/>
</dbReference>
<dbReference type="PANTHER" id="PTHR43434:SF1">
    <property type="entry name" value="PHOSPHOGLYCOLATE PHOSPHATASE"/>
    <property type="match status" value="1"/>
</dbReference>
<dbReference type="SFLD" id="SFLDS00003">
    <property type="entry name" value="Haloacid_Dehalogenase"/>
    <property type="match status" value="1"/>
</dbReference>
<organism evidence="5 6">
    <name type="scientific">Roseobacter fucihabitans</name>
    <dbReference type="NCBI Taxonomy" id="1537242"/>
    <lineage>
        <taxon>Bacteria</taxon>
        <taxon>Pseudomonadati</taxon>
        <taxon>Pseudomonadota</taxon>
        <taxon>Alphaproteobacteria</taxon>
        <taxon>Rhodobacterales</taxon>
        <taxon>Roseobacteraceae</taxon>
        <taxon>Roseobacter</taxon>
    </lineage>
</organism>
<evidence type="ECO:0000256" key="3">
    <source>
        <dbReference type="ARBA" id="ARBA00006171"/>
    </source>
</evidence>
<dbReference type="Proteomes" id="UP001318682">
    <property type="component" value="Chromosome"/>
</dbReference>
<proteinExistence type="inferred from homology"/>
<dbReference type="Pfam" id="PF00702">
    <property type="entry name" value="Hydrolase"/>
    <property type="match status" value="1"/>
</dbReference>
<dbReference type="SFLD" id="SFLDG01129">
    <property type="entry name" value="C1.5:_HAD__Beta-PGM__Phosphata"/>
    <property type="match status" value="1"/>
</dbReference>
<dbReference type="InterPro" id="IPR023198">
    <property type="entry name" value="PGP-like_dom2"/>
</dbReference>
<comment type="pathway">
    <text evidence="2">Organic acid metabolism; glycolate biosynthesis; glycolate from 2-phosphoglycolate: step 1/1.</text>
</comment>
<reference evidence="5 6" key="1">
    <citation type="submission" date="2015-07" db="EMBL/GenBank/DDBJ databases">
        <authorList>
            <person name="Voget S."/>
            <person name="Dogs M."/>
            <person name="Brinkhoff T.H."/>
            <person name="Daniel R."/>
        </authorList>
    </citation>
    <scope>NUCLEOTIDE SEQUENCE [LARGE SCALE GENOMIC DNA]</scope>
    <source>
        <strain evidence="5 6">B14</strain>
    </source>
</reference>
<dbReference type="NCBIfam" id="TIGR01509">
    <property type="entry name" value="HAD-SF-IA-v3"/>
    <property type="match status" value="1"/>
</dbReference>
<accession>A0ABZ2BLK6</accession>
<dbReference type="CDD" id="cd07526">
    <property type="entry name" value="HAD_BPGM_like"/>
    <property type="match status" value="1"/>
</dbReference>
<dbReference type="InterPro" id="IPR023214">
    <property type="entry name" value="HAD_sf"/>
</dbReference>
<comment type="similarity">
    <text evidence="3">Belongs to the HAD-like hydrolase superfamily. CbbY/CbbZ/Gph/YieH family.</text>
</comment>
<dbReference type="SUPFAM" id="SSF56784">
    <property type="entry name" value="HAD-like"/>
    <property type="match status" value="1"/>
</dbReference>
<dbReference type="RefSeq" id="WP_187430668.1">
    <property type="nucleotide sequence ID" value="NZ_CP143423.1"/>
</dbReference>
<sequence length="216" mass="23267">MIFPPDLVIFDCDGVLVDSEPLTNVVIRDNLAQHGLDLSIDQIIDLFVGGTIMGVMTTAREMGARLPDDWVDHIYSEVFDVLDEKVELIPGVVAVLDALDAAGIPYAVGSNGPHRKMDITLTRTSLMSRLRGRVFSREDVAAPKPAPDVYLKAAASVGILPSRCIVVEDSASGARAGKAAGMYTLGFVAETDPARMRPICDALFKSMDELIPLLQV</sequence>
<dbReference type="InterPro" id="IPR050155">
    <property type="entry name" value="HAD-like_hydrolase_sf"/>
</dbReference>
<dbReference type="InterPro" id="IPR006439">
    <property type="entry name" value="HAD-SF_hydro_IA"/>
</dbReference>
<dbReference type="GO" id="GO:0016787">
    <property type="term" value="F:hydrolase activity"/>
    <property type="evidence" value="ECO:0007669"/>
    <property type="project" value="UniProtKB-KW"/>
</dbReference>
<keyword evidence="5" id="KW-0378">Hydrolase</keyword>
<evidence type="ECO:0000313" key="5">
    <source>
        <dbReference type="EMBL" id="WVX47032.1"/>
    </source>
</evidence>
<gene>
    <name evidence="5" type="primary">yieH</name>
    <name evidence="5" type="ORF">ROLI_000910</name>
</gene>
<evidence type="ECO:0000256" key="2">
    <source>
        <dbReference type="ARBA" id="ARBA00004818"/>
    </source>
</evidence>
<dbReference type="EMBL" id="CP143423">
    <property type="protein sequence ID" value="WVX47032.1"/>
    <property type="molecule type" value="Genomic_DNA"/>
</dbReference>
<dbReference type="Gene3D" id="3.40.50.1000">
    <property type="entry name" value="HAD superfamily/HAD-like"/>
    <property type="match status" value="1"/>
</dbReference>
<keyword evidence="6" id="KW-1185">Reference proteome</keyword>
<protein>
    <recommendedName>
        <fullName evidence="4">phosphoglycolate phosphatase</fullName>
        <ecNumber evidence="4">3.1.3.18</ecNumber>
    </recommendedName>
</protein>
<dbReference type="PANTHER" id="PTHR43434">
    <property type="entry name" value="PHOSPHOGLYCOLATE PHOSPHATASE"/>
    <property type="match status" value="1"/>
</dbReference>
<dbReference type="EC" id="3.1.3.18" evidence="4"/>
<comment type="catalytic activity">
    <reaction evidence="1">
        <text>2-phosphoglycolate + H2O = glycolate + phosphate</text>
        <dbReference type="Rhea" id="RHEA:14369"/>
        <dbReference type="ChEBI" id="CHEBI:15377"/>
        <dbReference type="ChEBI" id="CHEBI:29805"/>
        <dbReference type="ChEBI" id="CHEBI:43474"/>
        <dbReference type="ChEBI" id="CHEBI:58033"/>
        <dbReference type="EC" id="3.1.3.18"/>
    </reaction>
</comment>
<evidence type="ECO:0000313" key="6">
    <source>
        <dbReference type="Proteomes" id="UP001318682"/>
    </source>
</evidence>
<name>A0ABZ2BLK6_9RHOB</name>
<evidence type="ECO:0000256" key="4">
    <source>
        <dbReference type="ARBA" id="ARBA00013078"/>
    </source>
</evidence>
<dbReference type="Gene3D" id="1.10.150.240">
    <property type="entry name" value="Putative phosphatase, domain 2"/>
    <property type="match status" value="1"/>
</dbReference>